<evidence type="ECO:0000259" key="5">
    <source>
        <dbReference type="Pfam" id="PF06429"/>
    </source>
</evidence>
<evidence type="ECO:0000256" key="3">
    <source>
        <dbReference type="ARBA" id="ARBA00023143"/>
    </source>
</evidence>
<dbReference type="RefSeq" id="WP_139445501.1">
    <property type="nucleotide sequence ID" value="NZ_VDMB01000001.1"/>
</dbReference>
<keyword evidence="3 4" id="KW-0975">Bacterial flagellum</keyword>
<protein>
    <submittedName>
        <fullName evidence="7">Flagellar hook-basal body protein</fullName>
    </submittedName>
</protein>
<keyword evidence="7" id="KW-0966">Cell projection</keyword>
<dbReference type="NCBIfam" id="TIGR03506">
    <property type="entry name" value="FlgEFG_subfam"/>
    <property type="match status" value="1"/>
</dbReference>
<dbReference type="GO" id="GO:0071978">
    <property type="term" value="P:bacterial-type flagellum-dependent swarming motility"/>
    <property type="evidence" value="ECO:0007669"/>
    <property type="project" value="TreeGrafter"/>
</dbReference>
<dbReference type="InterPro" id="IPR053967">
    <property type="entry name" value="LlgE_F_G-like_D1"/>
</dbReference>
<feature type="domain" description="Flagellar hook protein FlgE/F/G-like D1" evidence="6">
    <location>
        <begin position="69"/>
        <end position="128"/>
    </location>
</feature>
<evidence type="ECO:0000313" key="8">
    <source>
        <dbReference type="Proteomes" id="UP000321899"/>
    </source>
</evidence>
<comment type="subcellular location">
    <subcellularLocation>
        <location evidence="1 4">Bacterial flagellum basal body</location>
    </subcellularLocation>
</comment>
<dbReference type="AlphaFoldDB" id="A0A5Q4VHF8"/>
<evidence type="ECO:0000256" key="2">
    <source>
        <dbReference type="ARBA" id="ARBA00009677"/>
    </source>
</evidence>
<evidence type="ECO:0000313" key="7">
    <source>
        <dbReference type="EMBL" id="TYT76276.1"/>
    </source>
</evidence>
<dbReference type="Pfam" id="PF06429">
    <property type="entry name" value="Flg_bbr_C"/>
    <property type="match status" value="1"/>
</dbReference>
<dbReference type="PANTHER" id="PTHR30435">
    <property type="entry name" value="FLAGELLAR PROTEIN"/>
    <property type="match status" value="1"/>
</dbReference>
<dbReference type="SUPFAM" id="SSF117143">
    <property type="entry name" value="Flagellar hook protein flgE"/>
    <property type="match status" value="1"/>
</dbReference>
<sequence length="227" mass="25136">MILQMTRPVQGGLRQERHFENTSNHLANADTPGFKKDIVSFDKAFRAQLHTDLTQGPVRMTGNDLDFALEDEGFFVIETNRGPRYTRNGNFTVNADGFLVTQQGEAVLSGGAPLGVADGRVFADAQGNIFVDEELVGALDVVTFGNLEGLEKEGRTLFRYKGDDADALPPPNIRLKQGALEMANVEVVEEMSHMISIHRMYEIQQKMMMTIDEMDTKAITELGRSPA</sequence>
<comment type="caution">
    <text evidence="7">The sequence shown here is derived from an EMBL/GenBank/DDBJ whole genome shotgun (WGS) entry which is preliminary data.</text>
</comment>
<dbReference type="InterPro" id="IPR010930">
    <property type="entry name" value="Flg_bb/hook_C_dom"/>
</dbReference>
<comment type="similarity">
    <text evidence="2 4">Belongs to the flagella basal body rod proteins family.</text>
</comment>
<dbReference type="InterPro" id="IPR037925">
    <property type="entry name" value="FlgE/F/G-like"/>
</dbReference>
<feature type="domain" description="Flagellar basal-body/hook protein C-terminal" evidence="5">
    <location>
        <begin position="176"/>
        <end position="219"/>
    </location>
</feature>
<keyword evidence="7" id="KW-0282">Flagellum</keyword>
<dbReference type="EMBL" id="VDMB01000001">
    <property type="protein sequence ID" value="TYT76276.1"/>
    <property type="molecule type" value="Genomic_DNA"/>
</dbReference>
<dbReference type="InterPro" id="IPR020013">
    <property type="entry name" value="Flagellar_FlgE/F/G"/>
</dbReference>
<dbReference type="GO" id="GO:0009425">
    <property type="term" value="C:bacterial-type flagellum basal body"/>
    <property type="evidence" value="ECO:0007669"/>
    <property type="project" value="UniProtKB-SubCell"/>
</dbReference>
<evidence type="ECO:0000256" key="1">
    <source>
        <dbReference type="ARBA" id="ARBA00004117"/>
    </source>
</evidence>
<keyword evidence="8" id="KW-1185">Reference proteome</keyword>
<proteinExistence type="inferred from homology"/>
<dbReference type="PANTHER" id="PTHR30435:SF19">
    <property type="entry name" value="FLAGELLAR BASAL-BODY ROD PROTEIN FLGG"/>
    <property type="match status" value="1"/>
</dbReference>
<dbReference type="Pfam" id="PF22692">
    <property type="entry name" value="LlgE_F_G_D1"/>
    <property type="match status" value="1"/>
</dbReference>
<reference evidence="7 8" key="1">
    <citation type="submission" date="2019-06" db="EMBL/GenBank/DDBJ databases">
        <title>Desulfobotulus mexicanus sp. nov., a novel sulfate-reducing bacterium isolated from the sediment of an alkaline crater lake in Mexico.</title>
        <authorList>
            <person name="Hirschler-Rea A."/>
        </authorList>
    </citation>
    <scope>NUCLEOTIDE SEQUENCE [LARGE SCALE GENOMIC DNA]</scope>
    <source>
        <strain evidence="7 8">PAR22N</strain>
    </source>
</reference>
<evidence type="ECO:0000256" key="4">
    <source>
        <dbReference type="RuleBase" id="RU362116"/>
    </source>
</evidence>
<keyword evidence="7" id="KW-0969">Cilium</keyword>
<name>A0A5Q4VHF8_9BACT</name>
<gene>
    <name evidence="7" type="ORF">FIM25_01620</name>
</gene>
<accession>A0A5Q4VHF8</accession>
<organism evidence="7 8">
    <name type="scientific">Desulfobotulus mexicanus</name>
    <dbReference type="NCBI Taxonomy" id="2586642"/>
    <lineage>
        <taxon>Bacteria</taxon>
        <taxon>Pseudomonadati</taxon>
        <taxon>Thermodesulfobacteriota</taxon>
        <taxon>Desulfobacteria</taxon>
        <taxon>Desulfobacterales</taxon>
        <taxon>Desulfobacteraceae</taxon>
        <taxon>Desulfobotulus</taxon>
    </lineage>
</organism>
<dbReference type="OrthoDB" id="9804559at2"/>
<evidence type="ECO:0000259" key="6">
    <source>
        <dbReference type="Pfam" id="PF22692"/>
    </source>
</evidence>
<dbReference type="Proteomes" id="UP000321899">
    <property type="component" value="Unassembled WGS sequence"/>
</dbReference>